<sequence>MNPHPSLATAAFLIADPARSVMLMHLLDGKARPAGELAFAAGITAQTASSHLGKLLAGGLLAVETEGRHRYYRLAGPQVALALETLAAIGPAAPVRSKPLSREARELRFARCCYDHLAGHLGVAVTGALQARGYLVPAAGKRFDVPPAGAAWFAGLGLEVDRLRPGRHGLARQCLDWTEREHQLAGPLGVQLMSLLCAKGWLRRSETTRAVQVTPTGWTGLKKELGLDPV</sequence>
<gene>
    <name evidence="2" type="ORF">SAMN05192568_103939</name>
</gene>
<dbReference type="CDD" id="cd00090">
    <property type="entry name" value="HTH_ARSR"/>
    <property type="match status" value="1"/>
</dbReference>
<dbReference type="InterPro" id="IPR036388">
    <property type="entry name" value="WH-like_DNA-bd_sf"/>
</dbReference>
<protein>
    <submittedName>
        <fullName evidence="2">Transcriptional regulator, ArsR family</fullName>
    </submittedName>
</protein>
<dbReference type="PANTHER" id="PTHR39168">
    <property type="entry name" value="TRANSCRIPTIONAL REGULATOR-RELATED"/>
    <property type="match status" value="1"/>
</dbReference>
<organism evidence="2 3">
    <name type="scientific">Methylobacterium pseudosasicola</name>
    <dbReference type="NCBI Taxonomy" id="582667"/>
    <lineage>
        <taxon>Bacteria</taxon>
        <taxon>Pseudomonadati</taxon>
        <taxon>Pseudomonadota</taxon>
        <taxon>Alphaproteobacteria</taxon>
        <taxon>Hyphomicrobiales</taxon>
        <taxon>Methylobacteriaceae</taxon>
        <taxon>Methylobacterium</taxon>
    </lineage>
</organism>
<dbReference type="STRING" id="582667.SAMN05192568_103939"/>
<dbReference type="GO" id="GO:0097063">
    <property type="term" value="F:cadmium ion sensor activity"/>
    <property type="evidence" value="ECO:0007669"/>
    <property type="project" value="TreeGrafter"/>
</dbReference>
<evidence type="ECO:0000313" key="2">
    <source>
        <dbReference type="EMBL" id="SFM58658.1"/>
    </source>
</evidence>
<dbReference type="Proteomes" id="UP000199048">
    <property type="component" value="Unassembled WGS sequence"/>
</dbReference>
<dbReference type="GO" id="GO:0046686">
    <property type="term" value="P:response to cadmium ion"/>
    <property type="evidence" value="ECO:0007669"/>
    <property type="project" value="TreeGrafter"/>
</dbReference>
<dbReference type="InterPro" id="IPR001845">
    <property type="entry name" value="HTH_ArsR_DNA-bd_dom"/>
</dbReference>
<dbReference type="AlphaFoldDB" id="A0A1I4S2B7"/>
<keyword evidence="3" id="KW-1185">Reference proteome</keyword>
<dbReference type="GO" id="GO:0032791">
    <property type="term" value="F:lead ion binding"/>
    <property type="evidence" value="ECO:0007669"/>
    <property type="project" value="TreeGrafter"/>
</dbReference>
<dbReference type="InterPro" id="IPR036390">
    <property type="entry name" value="WH_DNA-bd_sf"/>
</dbReference>
<dbReference type="Pfam" id="PF12840">
    <property type="entry name" value="HTH_20"/>
    <property type="match status" value="1"/>
</dbReference>
<dbReference type="SUPFAM" id="SSF46785">
    <property type="entry name" value="Winged helix' DNA-binding domain"/>
    <property type="match status" value="1"/>
</dbReference>
<proteinExistence type="predicted"/>
<dbReference type="GO" id="GO:0010288">
    <property type="term" value="P:response to lead ion"/>
    <property type="evidence" value="ECO:0007669"/>
    <property type="project" value="TreeGrafter"/>
</dbReference>
<dbReference type="EMBL" id="FOTK01000039">
    <property type="protein sequence ID" value="SFM58658.1"/>
    <property type="molecule type" value="Genomic_DNA"/>
</dbReference>
<dbReference type="RefSeq" id="WP_092045342.1">
    <property type="nucleotide sequence ID" value="NZ_FOTK01000039.1"/>
</dbReference>
<reference evidence="3" key="1">
    <citation type="submission" date="2016-10" db="EMBL/GenBank/DDBJ databases">
        <authorList>
            <person name="Varghese N."/>
            <person name="Submissions S."/>
        </authorList>
    </citation>
    <scope>NUCLEOTIDE SEQUENCE [LARGE SCALE GENOMIC DNA]</scope>
    <source>
        <strain evidence="3">BL36</strain>
    </source>
</reference>
<dbReference type="OrthoDB" id="9797716at2"/>
<dbReference type="GO" id="GO:0003677">
    <property type="term" value="F:DNA binding"/>
    <property type="evidence" value="ECO:0007669"/>
    <property type="project" value="TreeGrafter"/>
</dbReference>
<feature type="domain" description="HTH arsR-type" evidence="1">
    <location>
        <begin position="1"/>
        <end position="94"/>
    </location>
</feature>
<dbReference type="GO" id="GO:0003700">
    <property type="term" value="F:DNA-binding transcription factor activity"/>
    <property type="evidence" value="ECO:0007669"/>
    <property type="project" value="InterPro"/>
</dbReference>
<name>A0A1I4S2B7_9HYPH</name>
<accession>A0A1I4S2B7</accession>
<dbReference type="InterPro" id="IPR052543">
    <property type="entry name" value="HTH_Metal-responsive_Reg"/>
</dbReference>
<dbReference type="SMART" id="SM00418">
    <property type="entry name" value="HTH_ARSR"/>
    <property type="match status" value="1"/>
</dbReference>
<evidence type="ECO:0000313" key="3">
    <source>
        <dbReference type="Proteomes" id="UP000199048"/>
    </source>
</evidence>
<dbReference type="InterPro" id="IPR011991">
    <property type="entry name" value="ArsR-like_HTH"/>
</dbReference>
<dbReference type="PANTHER" id="PTHR39168:SF1">
    <property type="entry name" value="TRANSCRIPTIONAL REGULATORY PROTEIN"/>
    <property type="match status" value="1"/>
</dbReference>
<dbReference type="PROSITE" id="PS50987">
    <property type="entry name" value="HTH_ARSR_2"/>
    <property type="match status" value="1"/>
</dbReference>
<dbReference type="Gene3D" id="1.10.10.10">
    <property type="entry name" value="Winged helix-like DNA-binding domain superfamily/Winged helix DNA-binding domain"/>
    <property type="match status" value="1"/>
</dbReference>
<evidence type="ECO:0000259" key="1">
    <source>
        <dbReference type="PROSITE" id="PS50987"/>
    </source>
</evidence>